<comment type="subcellular location">
    <subcellularLocation>
        <location evidence="1">Cell membrane</location>
        <topology evidence="1">Multi-pass membrane protein</topology>
    </subcellularLocation>
</comment>
<evidence type="ECO:0000256" key="7">
    <source>
        <dbReference type="SAM" id="Phobius"/>
    </source>
</evidence>
<keyword evidence="3 7" id="KW-0812">Transmembrane</keyword>
<protein>
    <recommendedName>
        <fullName evidence="8">VTT domain-containing protein</fullName>
    </recommendedName>
</protein>
<feature type="transmembrane region" description="Helical" evidence="7">
    <location>
        <begin position="191"/>
        <end position="210"/>
    </location>
</feature>
<reference evidence="9" key="1">
    <citation type="submission" date="2023-08" db="EMBL/GenBank/DDBJ databases">
        <authorList>
            <person name="Audoor S."/>
            <person name="Bilcke G."/>
        </authorList>
    </citation>
    <scope>NUCLEOTIDE SEQUENCE</scope>
</reference>
<organism evidence="9 10">
    <name type="scientific">Cylindrotheca closterium</name>
    <dbReference type="NCBI Taxonomy" id="2856"/>
    <lineage>
        <taxon>Eukaryota</taxon>
        <taxon>Sar</taxon>
        <taxon>Stramenopiles</taxon>
        <taxon>Ochrophyta</taxon>
        <taxon>Bacillariophyta</taxon>
        <taxon>Bacillariophyceae</taxon>
        <taxon>Bacillariophycidae</taxon>
        <taxon>Bacillariales</taxon>
        <taxon>Bacillariaceae</taxon>
        <taxon>Cylindrotheca</taxon>
    </lineage>
</organism>
<dbReference type="AlphaFoldDB" id="A0AAD2JLQ3"/>
<keyword evidence="10" id="KW-1185">Reference proteome</keyword>
<name>A0AAD2JLQ3_9STRA</name>
<feature type="compositionally biased region" description="Basic and acidic residues" evidence="6">
    <location>
        <begin position="290"/>
        <end position="300"/>
    </location>
</feature>
<proteinExistence type="predicted"/>
<dbReference type="PANTHER" id="PTHR12677:SF59">
    <property type="entry name" value="GOLGI APPARATUS MEMBRANE PROTEIN TVP38-RELATED"/>
    <property type="match status" value="1"/>
</dbReference>
<feature type="transmembrane region" description="Helical" evidence="7">
    <location>
        <begin position="133"/>
        <end position="158"/>
    </location>
</feature>
<dbReference type="Proteomes" id="UP001295423">
    <property type="component" value="Unassembled WGS sequence"/>
</dbReference>
<feature type="transmembrane region" description="Helical" evidence="7">
    <location>
        <begin position="57"/>
        <end position="76"/>
    </location>
</feature>
<evidence type="ECO:0000313" key="10">
    <source>
        <dbReference type="Proteomes" id="UP001295423"/>
    </source>
</evidence>
<keyword evidence="4 7" id="KW-1133">Transmembrane helix</keyword>
<feature type="transmembrane region" description="Helical" evidence="7">
    <location>
        <begin position="258"/>
        <end position="279"/>
    </location>
</feature>
<dbReference type="InterPro" id="IPR032816">
    <property type="entry name" value="VTT_dom"/>
</dbReference>
<feature type="transmembrane region" description="Helical" evidence="7">
    <location>
        <begin position="217"/>
        <end position="238"/>
    </location>
</feature>
<sequence length="322" mass="34172">MMMSTPENTNNNNNNNNEDVTIPSGVEEQMTTPAEQENAPLTPEEEAAKKKACYKKAFIAVIVVAFIAYVIADSLTTGHVTGAVEDFLAWIEDNPVAGIFAFIGVYFVATVFFVPGSILTLGAGFVFANAFGLGLGVALGVLAVFVGASAGACAAFLLGRYLLRDWVSNLAQKYAIFQALDVAFEEKGLRIMTLLRLSPLIPFNAINWVAGITSLRFYEYVIALIGILPGTTLFVFLGASAGSLADSASSGANATVTIIVAVVGILFGIAAVGITSYYAKKELNRITEERNAQLEEKANDESTDEEAPGRIAETTPEPSSSE</sequence>
<evidence type="ECO:0000256" key="4">
    <source>
        <dbReference type="ARBA" id="ARBA00022989"/>
    </source>
</evidence>
<feature type="region of interest" description="Disordered" evidence="6">
    <location>
        <begin position="290"/>
        <end position="322"/>
    </location>
</feature>
<comment type="caution">
    <text evidence="9">The sequence shown here is derived from an EMBL/GenBank/DDBJ whole genome shotgun (WGS) entry which is preliminary data.</text>
</comment>
<feature type="region of interest" description="Disordered" evidence="6">
    <location>
        <begin position="1"/>
        <end position="43"/>
    </location>
</feature>
<evidence type="ECO:0000259" key="8">
    <source>
        <dbReference type="Pfam" id="PF09335"/>
    </source>
</evidence>
<feature type="transmembrane region" description="Helical" evidence="7">
    <location>
        <begin position="96"/>
        <end position="121"/>
    </location>
</feature>
<evidence type="ECO:0000256" key="2">
    <source>
        <dbReference type="ARBA" id="ARBA00022475"/>
    </source>
</evidence>
<dbReference type="Pfam" id="PF09335">
    <property type="entry name" value="VTT_dom"/>
    <property type="match status" value="1"/>
</dbReference>
<keyword evidence="5 7" id="KW-0472">Membrane</keyword>
<evidence type="ECO:0000313" key="9">
    <source>
        <dbReference type="EMBL" id="CAJ1962322.1"/>
    </source>
</evidence>
<gene>
    <name evidence="9" type="ORF">CYCCA115_LOCUS19629</name>
</gene>
<feature type="domain" description="VTT" evidence="8">
    <location>
        <begin position="114"/>
        <end position="239"/>
    </location>
</feature>
<feature type="compositionally biased region" description="Low complexity" evidence="6">
    <location>
        <begin position="8"/>
        <end position="17"/>
    </location>
</feature>
<dbReference type="PANTHER" id="PTHR12677">
    <property type="entry name" value="GOLGI APPARATUS MEMBRANE PROTEIN TVP38-RELATED"/>
    <property type="match status" value="1"/>
</dbReference>
<evidence type="ECO:0000256" key="3">
    <source>
        <dbReference type="ARBA" id="ARBA00022692"/>
    </source>
</evidence>
<evidence type="ECO:0000256" key="5">
    <source>
        <dbReference type="ARBA" id="ARBA00023136"/>
    </source>
</evidence>
<evidence type="ECO:0000256" key="6">
    <source>
        <dbReference type="SAM" id="MobiDB-lite"/>
    </source>
</evidence>
<dbReference type="EMBL" id="CAKOGP040002103">
    <property type="protein sequence ID" value="CAJ1962322.1"/>
    <property type="molecule type" value="Genomic_DNA"/>
</dbReference>
<dbReference type="InterPro" id="IPR015414">
    <property type="entry name" value="TMEM64"/>
</dbReference>
<evidence type="ECO:0000256" key="1">
    <source>
        <dbReference type="ARBA" id="ARBA00004651"/>
    </source>
</evidence>
<accession>A0AAD2JLQ3</accession>
<keyword evidence="2" id="KW-1003">Cell membrane</keyword>
<dbReference type="GO" id="GO:0005886">
    <property type="term" value="C:plasma membrane"/>
    <property type="evidence" value="ECO:0007669"/>
    <property type="project" value="UniProtKB-SubCell"/>
</dbReference>